<dbReference type="InterPro" id="IPR029068">
    <property type="entry name" value="Glyas_Bleomycin-R_OHBP_Dase"/>
</dbReference>
<gene>
    <name evidence="2" type="ORF">VR7878_02228</name>
</gene>
<dbReference type="Pfam" id="PF13302">
    <property type="entry name" value="Acetyltransf_3"/>
    <property type="match status" value="1"/>
</dbReference>
<dbReference type="EMBL" id="FULE01000031">
    <property type="protein sequence ID" value="SJN57296.1"/>
    <property type="molecule type" value="Genomic_DNA"/>
</dbReference>
<dbReference type="InterPro" id="IPR000182">
    <property type="entry name" value="GNAT_dom"/>
</dbReference>
<name>A0A1R4LL22_VIBR1</name>
<proteinExistence type="predicted"/>
<accession>A0A1R4LL22</accession>
<reference evidence="3" key="1">
    <citation type="submission" date="2017-02" db="EMBL/GenBank/DDBJ databases">
        <authorList>
            <person name="Rodrigo-Torres L."/>
            <person name="Arahal R.D."/>
            <person name="Lucena T."/>
        </authorList>
    </citation>
    <scope>NUCLEOTIDE SEQUENCE [LARGE SCALE GENOMIC DNA]</scope>
    <source>
        <strain evidence="3">CECT 7878</strain>
    </source>
</reference>
<protein>
    <recommendedName>
        <fullName evidence="1">N-acetyltransferase domain-containing protein</fullName>
    </recommendedName>
</protein>
<dbReference type="SUPFAM" id="SSF54593">
    <property type="entry name" value="Glyoxalase/Bleomycin resistance protein/Dihydroxybiphenyl dioxygenase"/>
    <property type="match status" value="1"/>
</dbReference>
<dbReference type="Gene3D" id="3.10.180.10">
    <property type="entry name" value="2,3-Dihydroxybiphenyl 1,2-Dioxygenase, domain 1"/>
    <property type="match status" value="1"/>
</dbReference>
<dbReference type="AlphaFoldDB" id="A0A1R4LL22"/>
<evidence type="ECO:0000313" key="2">
    <source>
        <dbReference type="EMBL" id="SJN57296.1"/>
    </source>
</evidence>
<dbReference type="OrthoDB" id="323926at2"/>
<evidence type="ECO:0000259" key="1">
    <source>
        <dbReference type="Pfam" id="PF13302"/>
    </source>
</evidence>
<dbReference type="STRING" id="1123498.VR7878_02228"/>
<dbReference type="Gene3D" id="3.40.630.30">
    <property type="match status" value="1"/>
</dbReference>
<sequence>MKKNISIDGVSYRLRPVRLDDANYIVKLRLEDLERSKYINPISNDIKKQEEWISQYLNKEDDYYFVIENIFTNKSEGLISIYNINNEKAEWGRWVISKSSISAIESVDLIYQVAFNYLGLKRLYCRTIVDNIAVVAFHDNIPQKRGSIIENHVSINGIQYDVIEHYVDDDYYQHNLKFQLEEKCDLALIRNMRLTLGKFDFHHIGVATRNIEQEFATYRILGYKREGGVFHDENQGVKGQFITAKNQPRLELLENLEGSNTLNKWLDNGIKNYHFAYLVDNIESAITSLGFKRFRIISPLKKSTYFGKRICFLVMSNRFMIELIER</sequence>
<dbReference type="InterPro" id="IPR016181">
    <property type="entry name" value="Acyl_CoA_acyltransferase"/>
</dbReference>
<feature type="domain" description="N-acetyltransferase" evidence="1">
    <location>
        <begin position="13"/>
        <end position="137"/>
    </location>
</feature>
<dbReference type="GO" id="GO:0016747">
    <property type="term" value="F:acyltransferase activity, transferring groups other than amino-acyl groups"/>
    <property type="evidence" value="ECO:0007669"/>
    <property type="project" value="InterPro"/>
</dbReference>
<evidence type="ECO:0000313" key="3">
    <source>
        <dbReference type="Proteomes" id="UP000188276"/>
    </source>
</evidence>
<keyword evidence="3" id="KW-1185">Reference proteome</keyword>
<dbReference type="Pfam" id="PF13669">
    <property type="entry name" value="Glyoxalase_4"/>
    <property type="match status" value="1"/>
</dbReference>
<organism evidence="2 3">
    <name type="scientific">Vibrio ruber (strain DSM 16370 / JCM 11486 / BCRC 17186 / CECT 7878 / LMG 23124 / VR1)</name>
    <dbReference type="NCBI Taxonomy" id="1123498"/>
    <lineage>
        <taxon>Bacteria</taxon>
        <taxon>Pseudomonadati</taxon>
        <taxon>Pseudomonadota</taxon>
        <taxon>Gammaproteobacteria</taxon>
        <taxon>Vibrionales</taxon>
        <taxon>Vibrionaceae</taxon>
        <taxon>Vibrio</taxon>
    </lineage>
</organism>
<dbReference type="SUPFAM" id="SSF55729">
    <property type="entry name" value="Acyl-CoA N-acyltransferases (Nat)"/>
    <property type="match status" value="1"/>
</dbReference>
<dbReference type="RefSeq" id="WP_077336200.1">
    <property type="nucleotide sequence ID" value="NZ_FULE01000031.1"/>
</dbReference>
<dbReference type="Proteomes" id="UP000188276">
    <property type="component" value="Unassembled WGS sequence"/>
</dbReference>